<dbReference type="InterPro" id="IPR026444">
    <property type="entry name" value="Secre_tail"/>
</dbReference>
<evidence type="ECO:0000259" key="1">
    <source>
        <dbReference type="Pfam" id="PF18962"/>
    </source>
</evidence>
<feature type="domain" description="Secretion system C-terminal sorting" evidence="1">
    <location>
        <begin position="581"/>
        <end position="651"/>
    </location>
</feature>
<proteinExistence type="predicted"/>
<comment type="caution">
    <text evidence="2">The sequence shown here is derived from an EMBL/GenBank/DDBJ whole genome shotgun (WGS) entry which is preliminary data.</text>
</comment>
<gene>
    <name evidence="2" type="ORF">CEE37_06055</name>
</gene>
<dbReference type="EMBL" id="NJBN01000003">
    <property type="protein sequence ID" value="TKJ41226.1"/>
    <property type="molecule type" value="Genomic_DNA"/>
</dbReference>
<protein>
    <recommendedName>
        <fullName evidence="1">Secretion system C-terminal sorting domain-containing protein</fullName>
    </recommendedName>
</protein>
<accession>A0A532V1Y8</accession>
<name>A0A532V1Y8_UNCL8</name>
<evidence type="ECO:0000313" key="2">
    <source>
        <dbReference type="EMBL" id="TKJ41226.1"/>
    </source>
</evidence>
<dbReference type="NCBIfam" id="TIGR04183">
    <property type="entry name" value="Por_Secre_tail"/>
    <property type="match status" value="1"/>
</dbReference>
<dbReference type="Proteomes" id="UP000319619">
    <property type="component" value="Unassembled WGS sequence"/>
</dbReference>
<organism evidence="2 3">
    <name type="scientific">candidate division LCP-89 bacterium B3_LCP</name>
    <dbReference type="NCBI Taxonomy" id="2012998"/>
    <lineage>
        <taxon>Bacteria</taxon>
        <taxon>Pseudomonadati</taxon>
        <taxon>Bacteria division LCP-89</taxon>
    </lineage>
</organism>
<dbReference type="Gene3D" id="2.60.40.4070">
    <property type="match status" value="1"/>
</dbReference>
<evidence type="ECO:0000313" key="3">
    <source>
        <dbReference type="Proteomes" id="UP000319619"/>
    </source>
</evidence>
<dbReference type="AlphaFoldDB" id="A0A532V1Y8"/>
<sequence length="659" mass="71469">MVNSPCIDNGSPFSPLDPDGTYADMGALYFDQGTTAQLRPAAPSDFTVSHNNTLLIASMDWTNPSLNAIGDPLSDLTGVKVYRNGDLIADLTDVVMGESYAYDDDAVPVAGMYDYKLAPYNSYGEGLWIQVSAWIGLDTPGEVQNVIATPDPNELLECTITWDAPVEGEHSGYWPTGSWTGQRVYRDNVMIVDLLGTNTSYVDNTMPIADWYSYGVSYYNDSGEGPITTADPDPIFVGPPQFAEIPYGWVEIAGIGTNTGITMDDQVQGPFDIGFAFPSYGYSAYSQIYVCSNGWASFNAETYGAFTNAPIPTAATPNNLVCPYWDDMNPTQGGDIWYMYDEANERFIVEWRNVPHYSTGGSYTFEIILYPNGDIDFMYAQLTPGTANSATVGSENADGTDGIQVTFDGSGPLNPVADMGIRIYPVSLGAPDVTVTMTPIGAPIVLPAVGGTFDYNIAVTNNESSAVPMDVWVMVQLPNSVWYGPVLGPVNITLPATVTIDRDRQQSVPGSAPTGTYNYEGRVGYYPDAVWHSDSFTFEKSSTGDGAIIEEWLNTGESFEDLMNQMAAESVPDVFSLGQNYPNPFNPSTTINFNLPQMVKVNLSVYDVSGRLVATVVDGYRQAGSHEVTFDGYGLASGMYIYRIHAGDFIASGKMVMIK</sequence>
<dbReference type="Pfam" id="PF18962">
    <property type="entry name" value="Por_Secre_tail"/>
    <property type="match status" value="1"/>
</dbReference>
<reference evidence="2 3" key="1">
    <citation type="submission" date="2017-06" db="EMBL/GenBank/DDBJ databases">
        <title>Novel microbial phyla capable of carbon fixation and sulfur reduction in deep-sea sediments.</title>
        <authorList>
            <person name="Huang J."/>
            <person name="Baker B."/>
            <person name="Wang Y."/>
        </authorList>
    </citation>
    <scope>NUCLEOTIDE SEQUENCE [LARGE SCALE GENOMIC DNA]</scope>
    <source>
        <strain evidence="2">B3_LCP</strain>
    </source>
</reference>